<keyword evidence="4" id="KW-0443">Lipid metabolism</keyword>
<evidence type="ECO:0000256" key="5">
    <source>
        <dbReference type="ARBA" id="ARBA00023315"/>
    </source>
</evidence>
<keyword evidence="6" id="KW-0812">Transmembrane</keyword>
<evidence type="ECO:0000256" key="6">
    <source>
        <dbReference type="SAM" id="Phobius"/>
    </source>
</evidence>
<proteinExistence type="predicted"/>
<dbReference type="SMART" id="SM00563">
    <property type="entry name" value="PlsC"/>
    <property type="match status" value="1"/>
</dbReference>
<keyword evidence="2" id="KW-0444">Lipid biosynthesis</keyword>
<dbReference type="InterPro" id="IPR002123">
    <property type="entry name" value="Plipid/glycerol_acylTrfase"/>
</dbReference>
<protein>
    <submittedName>
        <fullName evidence="8">1-acyl-sn-glycerol-3-phosphate acyltransferase</fullName>
    </submittedName>
</protein>
<dbReference type="KEGG" id="uam:UABAM_02328"/>
<gene>
    <name evidence="8" type="ORF">UABAM_02328</name>
</gene>
<dbReference type="Proteomes" id="UP000326354">
    <property type="component" value="Chromosome"/>
</dbReference>
<dbReference type="PANTHER" id="PTHR10434">
    <property type="entry name" value="1-ACYL-SN-GLYCEROL-3-PHOSPHATE ACYLTRANSFERASE"/>
    <property type="match status" value="1"/>
</dbReference>
<feature type="domain" description="Phospholipid/glycerol acyltransferase" evidence="7">
    <location>
        <begin position="73"/>
        <end position="184"/>
    </location>
</feature>
<keyword evidence="6" id="KW-1133">Transmembrane helix</keyword>
<dbReference type="PANTHER" id="PTHR10434:SF64">
    <property type="entry name" value="1-ACYL-SN-GLYCEROL-3-PHOSPHATE ACYLTRANSFERASE-RELATED"/>
    <property type="match status" value="1"/>
</dbReference>
<evidence type="ECO:0000259" key="7">
    <source>
        <dbReference type="SMART" id="SM00563"/>
    </source>
</evidence>
<dbReference type="GO" id="GO:0003841">
    <property type="term" value="F:1-acylglycerol-3-phosphate O-acyltransferase activity"/>
    <property type="evidence" value="ECO:0007669"/>
    <property type="project" value="TreeGrafter"/>
</dbReference>
<comment type="pathway">
    <text evidence="1">Lipid metabolism.</text>
</comment>
<evidence type="ECO:0000256" key="2">
    <source>
        <dbReference type="ARBA" id="ARBA00022516"/>
    </source>
</evidence>
<sequence length="267" mass="31068">MFYTLFKTILFIFRLIDLVIITIFVFSISLLPKFLIKPFMPKLFRLFCWSFIRFLGKSPHIHENFTPPLPKQYILISNHPSGYDLLMINALFSVKPLAQSGVRKWFIVGRIAEATGTVFVERDKKDSRNAAKDACLKALDAGHSVLIYPEGGCYGRDLTPFKLGAFDISHRTGIPILPVYLQYEAENSYEWGWEDNLPRHLFKMITAINKHTHCHIFNPIYPQNFNDAKSYQEYVYSLYKNWQQRFKLIDTEENESVSYTGTSLQNS</sequence>
<dbReference type="SUPFAM" id="SSF69593">
    <property type="entry name" value="Glycerol-3-phosphate (1)-acyltransferase"/>
    <property type="match status" value="1"/>
</dbReference>
<reference evidence="8 9" key="1">
    <citation type="submission" date="2019-08" db="EMBL/GenBank/DDBJ databases">
        <title>Complete genome sequence of Candidatus Uab amorphum.</title>
        <authorList>
            <person name="Shiratori T."/>
            <person name="Suzuki S."/>
            <person name="Kakizawa Y."/>
            <person name="Ishida K."/>
        </authorList>
    </citation>
    <scope>NUCLEOTIDE SEQUENCE [LARGE SCALE GENOMIC DNA]</scope>
    <source>
        <strain evidence="8 9">SRT547</strain>
    </source>
</reference>
<evidence type="ECO:0000256" key="1">
    <source>
        <dbReference type="ARBA" id="ARBA00005189"/>
    </source>
</evidence>
<dbReference type="Pfam" id="PF01553">
    <property type="entry name" value="Acyltransferase"/>
    <property type="match status" value="1"/>
</dbReference>
<dbReference type="OrthoDB" id="9803035at2"/>
<name>A0A5S9F3A3_UABAM</name>
<accession>A0A5S9F3A3</accession>
<evidence type="ECO:0000313" key="8">
    <source>
        <dbReference type="EMBL" id="BBM83973.1"/>
    </source>
</evidence>
<dbReference type="CDD" id="cd07989">
    <property type="entry name" value="LPLAT_AGPAT-like"/>
    <property type="match status" value="1"/>
</dbReference>
<evidence type="ECO:0000313" key="9">
    <source>
        <dbReference type="Proteomes" id="UP000326354"/>
    </source>
</evidence>
<keyword evidence="6" id="KW-0472">Membrane</keyword>
<dbReference type="EMBL" id="AP019860">
    <property type="protein sequence ID" value="BBM83973.1"/>
    <property type="molecule type" value="Genomic_DNA"/>
</dbReference>
<dbReference type="RefSeq" id="WP_151968153.1">
    <property type="nucleotide sequence ID" value="NZ_AP019860.1"/>
</dbReference>
<keyword evidence="5 8" id="KW-0012">Acyltransferase</keyword>
<dbReference type="AlphaFoldDB" id="A0A5S9F3A3"/>
<organism evidence="8 9">
    <name type="scientific">Uabimicrobium amorphum</name>
    <dbReference type="NCBI Taxonomy" id="2596890"/>
    <lineage>
        <taxon>Bacteria</taxon>
        <taxon>Pseudomonadati</taxon>
        <taxon>Planctomycetota</taxon>
        <taxon>Candidatus Uabimicrobiia</taxon>
        <taxon>Candidatus Uabimicrobiales</taxon>
        <taxon>Candidatus Uabimicrobiaceae</taxon>
        <taxon>Candidatus Uabimicrobium</taxon>
    </lineage>
</organism>
<feature type="transmembrane region" description="Helical" evidence="6">
    <location>
        <begin position="12"/>
        <end position="36"/>
    </location>
</feature>
<evidence type="ECO:0000256" key="3">
    <source>
        <dbReference type="ARBA" id="ARBA00022679"/>
    </source>
</evidence>
<keyword evidence="9" id="KW-1185">Reference proteome</keyword>
<keyword evidence="3 8" id="KW-0808">Transferase</keyword>
<evidence type="ECO:0000256" key="4">
    <source>
        <dbReference type="ARBA" id="ARBA00023098"/>
    </source>
</evidence>
<dbReference type="GO" id="GO:0006654">
    <property type="term" value="P:phosphatidic acid biosynthetic process"/>
    <property type="evidence" value="ECO:0007669"/>
    <property type="project" value="TreeGrafter"/>
</dbReference>